<feature type="compositionally biased region" description="Low complexity" evidence="5">
    <location>
        <begin position="218"/>
        <end position="234"/>
    </location>
</feature>
<protein>
    <recommendedName>
        <fullName evidence="9">Tetraspanin</fullName>
    </recommendedName>
</protein>
<dbReference type="Pfam" id="PF00335">
    <property type="entry name" value="Tetraspanin"/>
    <property type="match status" value="1"/>
</dbReference>
<feature type="compositionally biased region" description="Acidic residues" evidence="5">
    <location>
        <begin position="47"/>
        <end position="61"/>
    </location>
</feature>
<evidence type="ECO:0000313" key="8">
    <source>
        <dbReference type="Proteomes" id="UP000717328"/>
    </source>
</evidence>
<evidence type="ECO:0000256" key="6">
    <source>
        <dbReference type="SAM" id="Phobius"/>
    </source>
</evidence>
<feature type="region of interest" description="Disordered" evidence="5">
    <location>
        <begin position="1"/>
        <end position="65"/>
    </location>
</feature>
<keyword evidence="4 6" id="KW-0472">Membrane</keyword>
<keyword evidence="8" id="KW-1185">Reference proteome</keyword>
<keyword evidence="2 6" id="KW-0812">Transmembrane</keyword>
<reference evidence="7" key="1">
    <citation type="submission" date="2021-02" db="EMBL/GenBank/DDBJ databases">
        <authorList>
            <person name="Nieuwenhuis M."/>
            <person name="Van De Peppel L.J.J."/>
        </authorList>
    </citation>
    <scope>NUCLEOTIDE SEQUENCE</scope>
    <source>
        <strain evidence="7">D49</strain>
    </source>
</reference>
<dbReference type="EMBL" id="JABCKI010005977">
    <property type="protein sequence ID" value="KAG5636094.1"/>
    <property type="molecule type" value="Genomic_DNA"/>
</dbReference>
<dbReference type="AlphaFoldDB" id="A0A9P7FS89"/>
<comment type="subcellular location">
    <subcellularLocation>
        <location evidence="1">Membrane</location>
        <topology evidence="1">Multi-pass membrane protein</topology>
    </subcellularLocation>
</comment>
<evidence type="ECO:0000256" key="1">
    <source>
        <dbReference type="ARBA" id="ARBA00004141"/>
    </source>
</evidence>
<name>A0A9P7FS89_9AGAR</name>
<evidence type="ECO:0008006" key="9">
    <source>
        <dbReference type="Google" id="ProtNLM"/>
    </source>
</evidence>
<organism evidence="7 8">
    <name type="scientific">Sphagnurus paluster</name>
    <dbReference type="NCBI Taxonomy" id="117069"/>
    <lineage>
        <taxon>Eukaryota</taxon>
        <taxon>Fungi</taxon>
        <taxon>Dikarya</taxon>
        <taxon>Basidiomycota</taxon>
        <taxon>Agaricomycotina</taxon>
        <taxon>Agaricomycetes</taxon>
        <taxon>Agaricomycetidae</taxon>
        <taxon>Agaricales</taxon>
        <taxon>Tricholomatineae</taxon>
        <taxon>Lyophyllaceae</taxon>
        <taxon>Sphagnurus</taxon>
    </lineage>
</organism>
<dbReference type="InterPro" id="IPR018499">
    <property type="entry name" value="Tetraspanin/Peripherin"/>
</dbReference>
<feature type="region of interest" description="Disordered" evidence="5">
    <location>
        <begin position="194"/>
        <end position="234"/>
    </location>
</feature>
<feature type="transmembrane region" description="Helical" evidence="6">
    <location>
        <begin position="472"/>
        <end position="494"/>
    </location>
</feature>
<evidence type="ECO:0000256" key="4">
    <source>
        <dbReference type="ARBA" id="ARBA00023136"/>
    </source>
</evidence>
<dbReference type="OrthoDB" id="2156690at2759"/>
<sequence>MHHRKSSLEVSDRRSTHFRRRSSGHSRIVSSSTQEEDEHLLSRIDSDSESGDSENEEDNDNENPQMNENTVLLVSHSHESGPSAILPFAPAFENRSIALHAWDGGHAAESSPIPLTPRPEDPHPYPEALFCSTSTTSAHSAHTATPHSPILSSRLPTPDYTNPKARIPRHSIRSFLPRGLSFASFHIPARSFLSTTSTPSCSRPQSVRARSDQSTSITRSTFSDHSTHSTSSVDTGRASLIQSIGTTDRFTDKWPAPASVRKVNLRGGALNEAMGLELSQVIVAAMEEGSGICLDTDNGVQGWSVFKWVLLLSVSMVFVYGVTGLVCAIMTWFRTWDKADVMRVVDEDVLTIITLTASILVFTALVGLCGVFLNSRPILATYTLLLWPGLVCILSIGYASYRRVTFALDHKLNLEWSQYYTPLGRLLIQNSLHCCGYYNTLHAGTPSSRCYPRAPLPGCKGKLYRFESDNLATIWSAAFALALLHIVNIFVALLCANHLTEPFGGGITPKQYRLTGKDVRADAEKILRDLSAYPDRLPGTAGAPQTRGFRGE</sequence>
<evidence type="ECO:0000256" key="2">
    <source>
        <dbReference type="ARBA" id="ARBA00022692"/>
    </source>
</evidence>
<dbReference type="GO" id="GO:0016020">
    <property type="term" value="C:membrane"/>
    <property type="evidence" value="ECO:0007669"/>
    <property type="project" value="UniProtKB-SubCell"/>
</dbReference>
<evidence type="ECO:0000313" key="7">
    <source>
        <dbReference type="EMBL" id="KAG5636094.1"/>
    </source>
</evidence>
<evidence type="ECO:0000256" key="5">
    <source>
        <dbReference type="SAM" id="MobiDB-lite"/>
    </source>
</evidence>
<keyword evidence="3 6" id="KW-1133">Transmembrane helix</keyword>
<dbReference type="Proteomes" id="UP000717328">
    <property type="component" value="Unassembled WGS sequence"/>
</dbReference>
<feature type="compositionally biased region" description="Basic and acidic residues" evidence="5">
    <location>
        <begin position="1"/>
        <end position="15"/>
    </location>
</feature>
<feature type="transmembrane region" description="Helical" evidence="6">
    <location>
        <begin position="379"/>
        <end position="401"/>
    </location>
</feature>
<feature type="transmembrane region" description="Helical" evidence="6">
    <location>
        <begin position="308"/>
        <end position="333"/>
    </location>
</feature>
<feature type="transmembrane region" description="Helical" evidence="6">
    <location>
        <begin position="349"/>
        <end position="373"/>
    </location>
</feature>
<evidence type="ECO:0000256" key="3">
    <source>
        <dbReference type="ARBA" id="ARBA00022989"/>
    </source>
</evidence>
<feature type="compositionally biased region" description="Polar residues" evidence="5">
    <location>
        <begin position="194"/>
        <end position="205"/>
    </location>
</feature>
<gene>
    <name evidence="7" type="ORF">H0H81_009142</name>
</gene>
<proteinExistence type="predicted"/>
<accession>A0A9P7FS89</accession>
<reference evidence="7" key="2">
    <citation type="submission" date="2021-10" db="EMBL/GenBank/DDBJ databases">
        <title>Phylogenomics reveals ancestral predisposition of the termite-cultivated fungus Termitomyces towards a domesticated lifestyle.</title>
        <authorList>
            <person name="Auxier B."/>
            <person name="Grum-Grzhimaylo A."/>
            <person name="Cardenas M.E."/>
            <person name="Lodge J.D."/>
            <person name="Laessoe T."/>
            <person name="Pedersen O."/>
            <person name="Smith M.E."/>
            <person name="Kuyper T.W."/>
            <person name="Franco-Molano E.A."/>
            <person name="Baroni T.J."/>
            <person name="Aanen D.K."/>
        </authorList>
    </citation>
    <scope>NUCLEOTIDE SEQUENCE</scope>
    <source>
        <strain evidence="7">D49</strain>
    </source>
</reference>
<comment type="caution">
    <text evidence="7">The sequence shown here is derived from an EMBL/GenBank/DDBJ whole genome shotgun (WGS) entry which is preliminary data.</text>
</comment>